<evidence type="ECO:0000256" key="4">
    <source>
        <dbReference type="ARBA" id="ARBA00022448"/>
    </source>
</evidence>
<evidence type="ECO:0000256" key="11">
    <source>
        <dbReference type="ARBA" id="ARBA00022801"/>
    </source>
</evidence>
<evidence type="ECO:0000256" key="12">
    <source>
        <dbReference type="ARBA" id="ARBA00022833"/>
    </source>
</evidence>
<evidence type="ECO:0000256" key="6">
    <source>
        <dbReference type="ARBA" id="ARBA00022597"/>
    </source>
</evidence>
<keyword evidence="15" id="KW-0915">Sodium</keyword>
<gene>
    <name evidence="29" type="primary">Slc5a10</name>
    <name evidence="29" type="ORF">DRONOV_R10974</name>
</gene>
<evidence type="ECO:0000313" key="29">
    <source>
        <dbReference type="EMBL" id="NXG38404.1"/>
    </source>
</evidence>
<name>A0A7K9BDK5_DRONO</name>
<feature type="transmembrane region" description="Helical" evidence="28">
    <location>
        <begin position="134"/>
        <end position="151"/>
    </location>
</feature>
<keyword evidence="11" id="KW-0378">Hydrolase</keyword>
<accession>A0A7K9BDK5</accession>
<evidence type="ECO:0000256" key="24">
    <source>
        <dbReference type="ARBA" id="ARBA00041339"/>
    </source>
</evidence>
<dbReference type="Proteomes" id="UP000543287">
    <property type="component" value="Unassembled WGS sequence"/>
</dbReference>
<dbReference type="NCBIfam" id="TIGR00813">
    <property type="entry name" value="sss"/>
    <property type="match status" value="1"/>
</dbReference>
<dbReference type="PROSITE" id="PS00546">
    <property type="entry name" value="CYSTEINE_SWITCH"/>
    <property type="match status" value="1"/>
</dbReference>
<evidence type="ECO:0000256" key="26">
    <source>
        <dbReference type="ARBA" id="ARBA00045692"/>
    </source>
</evidence>
<dbReference type="Gene3D" id="1.20.1730.10">
    <property type="entry name" value="Sodium/glucose cotransporter"/>
    <property type="match status" value="1"/>
</dbReference>
<reference evidence="29 30" key="1">
    <citation type="submission" date="2019-09" db="EMBL/GenBank/DDBJ databases">
        <title>Bird 10,000 Genomes (B10K) Project - Family phase.</title>
        <authorList>
            <person name="Zhang G."/>
        </authorList>
    </citation>
    <scope>NUCLEOTIDE SEQUENCE [LARGE SCALE GENOMIC DNA]</scope>
    <source>
        <strain evidence="29">B10K-LSUMZ-23963</strain>
        <tissue evidence="29">Muscle</tissue>
    </source>
</reference>
<evidence type="ECO:0000256" key="1">
    <source>
        <dbReference type="ARBA" id="ARBA00001947"/>
    </source>
</evidence>
<keyword evidence="10" id="KW-0732">Signal</keyword>
<comment type="caution">
    <text evidence="29">The sequence shown here is derived from an EMBL/GenBank/DDBJ whole genome shotgun (WGS) entry which is preliminary data.</text>
</comment>
<dbReference type="InterPro" id="IPR038377">
    <property type="entry name" value="Na/Glc_symporter_sf"/>
</dbReference>
<dbReference type="EMBL" id="VWZH01000360">
    <property type="protein sequence ID" value="NXG38404.1"/>
    <property type="molecule type" value="Genomic_DNA"/>
</dbReference>
<keyword evidence="18" id="KW-0865">Zymogen</keyword>
<evidence type="ECO:0000256" key="21">
    <source>
        <dbReference type="ARBA" id="ARBA00036082"/>
    </source>
</evidence>
<feature type="transmembrane region" description="Helical" evidence="28">
    <location>
        <begin position="514"/>
        <end position="535"/>
    </location>
</feature>
<proteinExistence type="inferred from homology"/>
<dbReference type="PANTHER" id="PTHR11819:SF128">
    <property type="entry name" value="SODIUM_MANNOSE COTRANSPORTER SLC5A10"/>
    <property type="match status" value="1"/>
</dbReference>
<dbReference type="GO" id="GO:0016324">
    <property type="term" value="C:apical plasma membrane"/>
    <property type="evidence" value="ECO:0007669"/>
    <property type="project" value="UniProtKB-SubCell"/>
</dbReference>
<comment type="similarity">
    <text evidence="3 27">Belongs to the sodium:solute symporter (SSF) (TC 2.A.21) family.</text>
</comment>
<dbReference type="PROSITE" id="PS00456">
    <property type="entry name" value="NA_SOLUT_SYMP_1"/>
    <property type="match status" value="1"/>
</dbReference>
<feature type="transmembrane region" description="Helical" evidence="28">
    <location>
        <begin position="301"/>
        <end position="322"/>
    </location>
</feature>
<comment type="function">
    <text evidence="26">Electrogenic Na+-coupled sugar symporter that actively transports D-mannose or D-fructose at the plasma membrane, with a Na+ to sugar coupling ratio of 1:1. Transporter activity is driven by a transmembrane Na+ electrochemical gradient set by the Na+/K+ pump. Exclusively recognizes sugar substrates having a pyranose ring with an axial hydroxyl group on carbon 2. Has likely evolved to enable renal reabsorption of D-mannose, an important constituent of oligosaccharide chains of glycoproteins. Contributes to dietary D-fructose reabsorption from glomerular filtrate across the brush border of the kidney.</text>
</comment>
<keyword evidence="13 28" id="KW-1133">Transmembrane helix</keyword>
<dbReference type="GO" id="GO:0031012">
    <property type="term" value="C:extracellular matrix"/>
    <property type="evidence" value="ECO:0007669"/>
    <property type="project" value="InterPro"/>
</dbReference>
<feature type="transmembrane region" description="Helical" evidence="28">
    <location>
        <begin position="565"/>
        <end position="588"/>
    </location>
</feature>
<keyword evidence="19" id="KW-0325">Glycoprotein</keyword>
<comment type="cofactor">
    <cofactor evidence="1">
        <name>Zn(2+)</name>
        <dbReference type="ChEBI" id="CHEBI:29105"/>
    </cofactor>
</comment>
<keyword evidence="7" id="KW-0645">Protease</keyword>
<keyword evidence="9" id="KW-0479">Metal-binding</keyword>
<keyword evidence="16" id="KW-0406">Ion transport</keyword>
<dbReference type="InterPro" id="IPR021158">
    <property type="entry name" value="Pept_M10A_Zn_BS"/>
</dbReference>
<dbReference type="InterPro" id="IPR001734">
    <property type="entry name" value="Na/solute_symporter"/>
</dbReference>
<evidence type="ECO:0000313" key="30">
    <source>
        <dbReference type="Proteomes" id="UP000543287"/>
    </source>
</evidence>
<feature type="transmembrane region" description="Helical" evidence="28">
    <location>
        <begin position="100"/>
        <end position="122"/>
    </location>
</feature>
<evidence type="ECO:0000256" key="17">
    <source>
        <dbReference type="ARBA" id="ARBA00023136"/>
    </source>
</evidence>
<dbReference type="AlphaFoldDB" id="A0A7K9BDK5"/>
<keyword evidence="6" id="KW-0762">Sugar transport</keyword>
<feature type="non-terminal residue" evidence="29">
    <location>
        <position position="1"/>
    </location>
</feature>
<feature type="transmembrane region" description="Helical" evidence="28">
    <location>
        <begin position="202"/>
        <end position="223"/>
    </location>
</feature>
<dbReference type="PROSITE" id="PS50283">
    <property type="entry name" value="NA_SOLUT_SYMP_3"/>
    <property type="match status" value="1"/>
</dbReference>
<evidence type="ECO:0000256" key="23">
    <source>
        <dbReference type="ARBA" id="ARBA00039217"/>
    </source>
</evidence>
<evidence type="ECO:0000256" key="18">
    <source>
        <dbReference type="ARBA" id="ARBA00023145"/>
    </source>
</evidence>
<keyword evidence="5" id="KW-1003">Cell membrane</keyword>
<keyword evidence="20" id="KW-0739">Sodium transport</keyword>
<evidence type="ECO:0000256" key="15">
    <source>
        <dbReference type="ARBA" id="ARBA00023053"/>
    </source>
</evidence>
<dbReference type="GO" id="GO:0008270">
    <property type="term" value="F:zinc ion binding"/>
    <property type="evidence" value="ECO:0007669"/>
    <property type="project" value="InterPro"/>
</dbReference>
<evidence type="ECO:0000256" key="16">
    <source>
        <dbReference type="ARBA" id="ARBA00023065"/>
    </source>
</evidence>
<evidence type="ECO:0000256" key="25">
    <source>
        <dbReference type="ARBA" id="ARBA00042835"/>
    </source>
</evidence>
<dbReference type="PROSITE" id="PS00457">
    <property type="entry name" value="NA_SOLUT_SYMP_2"/>
    <property type="match status" value="1"/>
</dbReference>
<evidence type="ECO:0000256" key="5">
    <source>
        <dbReference type="ARBA" id="ARBA00022475"/>
    </source>
</evidence>
<dbReference type="GO" id="GO:0005412">
    <property type="term" value="F:D-glucose:sodium symporter activity"/>
    <property type="evidence" value="ECO:0007669"/>
    <property type="project" value="TreeGrafter"/>
</dbReference>
<evidence type="ECO:0000256" key="9">
    <source>
        <dbReference type="ARBA" id="ARBA00022723"/>
    </source>
</evidence>
<evidence type="ECO:0000256" key="7">
    <source>
        <dbReference type="ARBA" id="ARBA00022670"/>
    </source>
</evidence>
<feature type="transmembrane region" description="Helical" evidence="28">
    <location>
        <begin position="171"/>
        <end position="195"/>
    </location>
</feature>
<feature type="non-terminal residue" evidence="29">
    <location>
        <position position="589"/>
    </location>
</feature>
<evidence type="ECO:0000256" key="2">
    <source>
        <dbReference type="ARBA" id="ARBA00004424"/>
    </source>
</evidence>
<evidence type="ECO:0000256" key="28">
    <source>
        <dbReference type="SAM" id="Phobius"/>
    </source>
</evidence>
<evidence type="ECO:0000256" key="10">
    <source>
        <dbReference type="ARBA" id="ARBA00022729"/>
    </source>
</evidence>
<dbReference type="GO" id="GO:0006508">
    <property type="term" value="P:proteolysis"/>
    <property type="evidence" value="ECO:0007669"/>
    <property type="project" value="UniProtKB-KW"/>
</dbReference>
<comment type="subcellular location">
    <subcellularLocation>
        <location evidence="2">Apical cell membrane</location>
        <topology evidence="2">Multi-pass membrane protein</topology>
    </subcellularLocation>
</comment>
<feature type="transmembrane region" description="Helical" evidence="28">
    <location>
        <begin position="262"/>
        <end position="280"/>
    </location>
</feature>
<dbReference type="InterPro" id="IPR018212">
    <property type="entry name" value="Na/solute_symporter_CS"/>
</dbReference>
<evidence type="ECO:0000256" key="22">
    <source>
        <dbReference type="ARBA" id="ARBA00036553"/>
    </source>
</evidence>
<evidence type="ECO:0000256" key="8">
    <source>
        <dbReference type="ARBA" id="ARBA00022692"/>
    </source>
</evidence>
<dbReference type="Pfam" id="PF00474">
    <property type="entry name" value="SSF"/>
    <property type="match status" value="1"/>
</dbReference>
<sequence length="589" mass="62828">MMAVNSTAGSFSSFQQFSIADLIVIVAYFSLNIAVGIWSSCRVNRNTVSGYFLAGRDMAWWPIGASLFASSEGSGLFIGLAGTGAAGGIAVAGFEWNATYVLLALAWVFVPVYISSGIVTMPEYLQRRFGGERIRMYLSGLSLLLSIFTKISTDLYSGALFVQVCLGWDLYLSTVLMLLVTALYTIAGGLAAVIYTDTLQTLIMVVGAIALAIKAFNEIGGYLNLEEAYLKAVPAKIVPNTTCHLPRADAMHLFRDPVSGDLPWTGMTFGLSVMATWYWCTDQVIVQRSLSAKSLSHAKAGSILASYLKMLPLFIIIMPGMISRVLYPDAVACVDPEECVRVCGAAVGCSNIAYPKLVVELMPSGLRGLMIAVMMAALMSSLTSIFNSSSTLFTMDIWRWLRPRAGERELLLVGRAVTVALVALSVVWIPILQSASSGQLYGYIQAVTSCLAPPVTAVFLLAVFWPRANEQGAFWGLMAGLALGLARLALEMAHPAPRCGVPDARPALLARLHYLHFALLLCVATVAVAVGGSLLGAPPPRARVSGGPAESPPRAALGDAAESPFWAGVCCANAIVLVCVNVFCYAYFA</sequence>
<evidence type="ECO:0000256" key="3">
    <source>
        <dbReference type="ARBA" id="ARBA00006434"/>
    </source>
</evidence>
<dbReference type="FunFam" id="1.20.1730.10:FF:000004">
    <property type="entry name" value="sodium/glucose cotransporter 5 isoform X1"/>
    <property type="match status" value="1"/>
</dbReference>
<evidence type="ECO:0000256" key="27">
    <source>
        <dbReference type="RuleBase" id="RU362091"/>
    </source>
</evidence>
<comment type="catalytic activity">
    <reaction evidence="21">
        <text>D-mannose(out) + Na(+)(out) = D-mannose(in) + Na(+)(in)</text>
        <dbReference type="Rhea" id="RHEA:72907"/>
        <dbReference type="ChEBI" id="CHEBI:4208"/>
        <dbReference type="ChEBI" id="CHEBI:29101"/>
    </reaction>
    <physiologicalReaction direction="left-to-right" evidence="21">
        <dbReference type="Rhea" id="RHEA:72908"/>
    </physiologicalReaction>
</comment>
<feature type="transmembrane region" description="Helical" evidence="28">
    <location>
        <begin position="369"/>
        <end position="389"/>
    </location>
</feature>
<organism evidence="29 30">
    <name type="scientific">Dromaius novaehollandiae</name>
    <name type="common">Emu</name>
    <dbReference type="NCBI Taxonomy" id="8790"/>
    <lineage>
        <taxon>Eukaryota</taxon>
        <taxon>Metazoa</taxon>
        <taxon>Chordata</taxon>
        <taxon>Craniata</taxon>
        <taxon>Vertebrata</taxon>
        <taxon>Euteleostomi</taxon>
        <taxon>Archelosauria</taxon>
        <taxon>Archosauria</taxon>
        <taxon>Dinosauria</taxon>
        <taxon>Saurischia</taxon>
        <taxon>Theropoda</taxon>
        <taxon>Coelurosauria</taxon>
        <taxon>Aves</taxon>
        <taxon>Palaeognathae</taxon>
        <taxon>Casuariiformes</taxon>
        <taxon>Dromaiidae</taxon>
        <taxon>Dromaius</taxon>
    </lineage>
</organism>
<evidence type="ECO:0000256" key="13">
    <source>
        <dbReference type="ARBA" id="ARBA00022989"/>
    </source>
</evidence>
<evidence type="ECO:0000256" key="14">
    <source>
        <dbReference type="ARBA" id="ARBA00023049"/>
    </source>
</evidence>
<protein>
    <recommendedName>
        <fullName evidence="23">Sodium/mannose cotransporter SLC5A10</fullName>
    </recommendedName>
    <alternativeName>
        <fullName evidence="24">Sodium/glucose cotransporter 5</fullName>
    </alternativeName>
    <alternativeName>
        <fullName evidence="25">Solute carrier family 5 member 10</fullName>
    </alternativeName>
</protein>
<keyword evidence="14" id="KW-0482">Metalloprotease</keyword>
<comment type="catalytic activity">
    <reaction evidence="22">
        <text>D-fructopyranose(out) + Na(+)(out) = D-fructopyranose(in) + Na(+)(in)</text>
        <dbReference type="Rhea" id="RHEA:72915"/>
        <dbReference type="ChEBI" id="CHEBI:29101"/>
        <dbReference type="ChEBI" id="CHEBI:37714"/>
    </reaction>
    <physiologicalReaction direction="left-to-right" evidence="22">
        <dbReference type="Rhea" id="RHEA:72916"/>
    </physiologicalReaction>
</comment>
<keyword evidence="12" id="KW-0862">Zinc</keyword>
<keyword evidence="17 28" id="KW-0472">Membrane</keyword>
<feature type="transmembrane region" description="Helical" evidence="28">
    <location>
        <begin position="17"/>
        <end position="38"/>
    </location>
</feature>
<dbReference type="GO" id="GO:0004222">
    <property type="term" value="F:metalloendopeptidase activity"/>
    <property type="evidence" value="ECO:0007669"/>
    <property type="project" value="InterPro"/>
</dbReference>
<dbReference type="PANTHER" id="PTHR11819">
    <property type="entry name" value="SOLUTE CARRIER FAMILY 5"/>
    <property type="match status" value="1"/>
</dbReference>
<keyword evidence="4" id="KW-0813">Transport</keyword>
<feature type="transmembrane region" description="Helical" evidence="28">
    <location>
        <begin position="443"/>
        <end position="465"/>
    </location>
</feature>
<feature type="transmembrane region" description="Helical" evidence="28">
    <location>
        <begin position="410"/>
        <end position="431"/>
    </location>
</feature>
<evidence type="ECO:0000256" key="19">
    <source>
        <dbReference type="ARBA" id="ARBA00023180"/>
    </source>
</evidence>
<keyword evidence="8 28" id="KW-0812">Transmembrane</keyword>
<evidence type="ECO:0000256" key="20">
    <source>
        <dbReference type="ARBA" id="ARBA00023201"/>
    </source>
</evidence>